<sequence length="335" mass="38482">MQLSITIEDKHKSLSALKSLNEELLISIIKKYLSEIGNSEKELEFLSFLLIDRLEQLFTDLINQTGGFDEINLKSIAQIFANLDIISLSEEIDDIRKKIRDNSQYFTYDLAVTRAKDYLNTTFKKIRFPLTAEASEYLTNRVIEGDGSITLRKITSELYWIYNEIKIGDTVRKVTKRGETIGIVRSKNEKVLVEAEGKEYSLTSAWNKLTTRLNFDEISLIVYLAARKLFLLKMLIKEGPFKSQFLKGTIGHRSSEQKAKLLLLSASPLKNIAITQLALSETDKDFNEKNIISIFELQEEIEFDSFTSDEELLDALIFDRVLEIFNANQNSHVRI</sequence>
<dbReference type="OrthoDB" id="10013252at2"/>
<reference evidence="1" key="1">
    <citation type="journal article" date="2019" name="PLoS Negl. Trop. Dis.">
        <title>Revisiting the worldwide diversity of Leptospira species in the environment.</title>
        <authorList>
            <person name="Vincent A.T."/>
            <person name="Schiettekatte O."/>
            <person name="Bourhy P."/>
            <person name="Veyrier F.J."/>
            <person name="Picardeau M."/>
        </authorList>
    </citation>
    <scope>NUCLEOTIDE SEQUENCE [LARGE SCALE GENOMIC DNA]</scope>
    <source>
        <strain evidence="1">201702455</strain>
    </source>
</reference>
<dbReference type="AlphaFoldDB" id="A0A4R9KHN8"/>
<dbReference type="RefSeq" id="WP_135647352.1">
    <property type="nucleotide sequence ID" value="NZ_RQGF01000002.1"/>
</dbReference>
<keyword evidence="2" id="KW-1185">Reference proteome</keyword>
<evidence type="ECO:0000313" key="1">
    <source>
        <dbReference type="EMBL" id="TGL65947.1"/>
    </source>
</evidence>
<organism evidence="1 2">
    <name type="scientific">Leptospira sarikeiensis</name>
    <dbReference type="NCBI Taxonomy" id="2484943"/>
    <lineage>
        <taxon>Bacteria</taxon>
        <taxon>Pseudomonadati</taxon>
        <taxon>Spirochaetota</taxon>
        <taxon>Spirochaetia</taxon>
        <taxon>Leptospirales</taxon>
        <taxon>Leptospiraceae</taxon>
        <taxon>Leptospira</taxon>
    </lineage>
</organism>
<protein>
    <submittedName>
        <fullName evidence="1">Uncharacterized protein</fullName>
    </submittedName>
</protein>
<dbReference type="EMBL" id="RQGF01000002">
    <property type="protein sequence ID" value="TGL65947.1"/>
    <property type="molecule type" value="Genomic_DNA"/>
</dbReference>
<evidence type="ECO:0000313" key="2">
    <source>
        <dbReference type="Proteomes" id="UP000297762"/>
    </source>
</evidence>
<comment type="caution">
    <text evidence="1">The sequence shown here is derived from an EMBL/GenBank/DDBJ whole genome shotgun (WGS) entry which is preliminary data.</text>
</comment>
<proteinExistence type="predicted"/>
<dbReference type="Proteomes" id="UP000297762">
    <property type="component" value="Unassembled WGS sequence"/>
</dbReference>
<name>A0A4R9KHN8_9LEPT</name>
<accession>A0A4R9KHN8</accession>
<gene>
    <name evidence="1" type="ORF">EHQ64_00030</name>
</gene>